<feature type="domain" description="FGFR1 oncogene partner (FOP) N-terminal dimerisation" evidence="9">
    <location>
        <begin position="50"/>
        <end position="117"/>
    </location>
</feature>
<evidence type="ECO:0000256" key="6">
    <source>
        <dbReference type="ARBA" id="ARBA00023212"/>
    </source>
</evidence>
<dbReference type="InterPro" id="IPR018993">
    <property type="entry name" value="FOP_dimerisation-dom_N"/>
</dbReference>
<dbReference type="GO" id="GO:0030030">
    <property type="term" value="P:cell projection organization"/>
    <property type="evidence" value="ECO:0007669"/>
    <property type="project" value="UniProtKB-KW"/>
</dbReference>
<reference evidence="10" key="1">
    <citation type="submission" date="2021-01" db="EMBL/GenBank/DDBJ databases">
        <authorList>
            <person name="Corre E."/>
            <person name="Pelletier E."/>
            <person name="Niang G."/>
            <person name="Scheremetjew M."/>
            <person name="Finn R."/>
            <person name="Kale V."/>
            <person name="Holt S."/>
            <person name="Cochrane G."/>
            <person name="Meng A."/>
            <person name="Brown T."/>
            <person name="Cohen L."/>
        </authorList>
    </citation>
    <scope>NUCLEOTIDE SEQUENCE</scope>
    <source>
        <strain evidence="10">WS</strain>
    </source>
</reference>
<dbReference type="PANTHER" id="PTHR15431">
    <property type="entry name" value="FGFR1 ONCOGENE PARTNER/LISH DOMAIN-CONTAINING PROTEIN"/>
    <property type="match status" value="1"/>
</dbReference>
<feature type="compositionally biased region" description="Low complexity" evidence="8">
    <location>
        <begin position="186"/>
        <end position="211"/>
    </location>
</feature>
<evidence type="ECO:0000256" key="1">
    <source>
        <dbReference type="ARBA" id="ARBA00004120"/>
    </source>
</evidence>
<accession>A0A7S1KTW2</accession>
<comment type="subcellular location">
    <subcellularLocation>
        <location evidence="1">Cytoplasm</location>
        <location evidence="1">Cytoskeleton</location>
        <location evidence="1">Cilium basal body</location>
    </subcellularLocation>
    <subcellularLocation>
        <location evidence="2">Cytoplasm</location>
        <location evidence="2">Cytoskeleton</location>
        <location evidence="2">Microtubule organizing center</location>
        <location evidence="2">Centrosome</location>
    </subcellularLocation>
</comment>
<evidence type="ECO:0000256" key="7">
    <source>
        <dbReference type="ARBA" id="ARBA00023273"/>
    </source>
</evidence>
<dbReference type="EMBL" id="HBGD01011048">
    <property type="protein sequence ID" value="CAD9085849.1"/>
    <property type="molecule type" value="Transcribed_RNA"/>
</dbReference>
<comment type="similarity">
    <text evidence="3">Belongs to the CEP43 family.</text>
</comment>
<dbReference type="InterPro" id="IPR006594">
    <property type="entry name" value="LisH"/>
</dbReference>
<evidence type="ECO:0000259" key="9">
    <source>
        <dbReference type="Pfam" id="PF09398"/>
    </source>
</evidence>
<keyword evidence="7" id="KW-0966">Cell projection</keyword>
<keyword evidence="4" id="KW-0963">Cytoplasm</keyword>
<gene>
    <name evidence="10" type="ORF">PCOS0759_LOCUS9103</name>
</gene>
<proteinExistence type="inferred from homology"/>
<evidence type="ECO:0000256" key="3">
    <source>
        <dbReference type="ARBA" id="ARBA00005385"/>
    </source>
</evidence>
<organism evidence="10">
    <name type="scientific">Percolomonas cosmopolitus</name>
    <dbReference type="NCBI Taxonomy" id="63605"/>
    <lineage>
        <taxon>Eukaryota</taxon>
        <taxon>Discoba</taxon>
        <taxon>Heterolobosea</taxon>
        <taxon>Tetramitia</taxon>
        <taxon>Eutetramitia</taxon>
        <taxon>Percolomonadidae</taxon>
        <taxon>Percolomonas</taxon>
    </lineage>
</organism>
<dbReference type="Pfam" id="PF09398">
    <property type="entry name" value="FOP_dimer"/>
    <property type="match status" value="1"/>
</dbReference>
<evidence type="ECO:0000313" key="10">
    <source>
        <dbReference type="EMBL" id="CAD9085849.1"/>
    </source>
</evidence>
<dbReference type="PROSITE" id="PS50896">
    <property type="entry name" value="LISH"/>
    <property type="match status" value="1"/>
</dbReference>
<dbReference type="Gene3D" id="1.20.960.40">
    <property type="match status" value="1"/>
</dbReference>
<keyword evidence="6" id="KW-0206">Cytoskeleton</keyword>
<feature type="compositionally biased region" description="Basic and acidic residues" evidence="8">
    <location>
        <begin position="144"/>
        <end position="159"/>
    </location>
</feature>
<dbReference type="AlphaFoldDB" id="A0A7S1KTW2"/>
<name>A0A7S1KTW2_9EUKA</name>
<evidence type="ECO:0000256" key="2">
    <source>
        <dbReference type="ARBA" id="ARBA00004300"/>
    </source>
</evidence>
<protein>
    <recommendedName>
        <fullName evidence="9">FGFR1 oncogene partner (FOP) N-terminal dimerisation domain-containing protein</fullName>
    </recommendedName>
</protein>
<evidence type="ECO:0000256" key="4">
    <source>
        <dbReference type="ARBA" id="ARBA00022490"/>
    </source>
</evidence>
<dbReference type="SMART" id="SM00667">
    <property type="entry name" value="LisH"/>
    <property type="match status" value="1"/>
</dbReference>
<feature type="region of interest" description="Disordered" evidence="8">
    <location>
        <begin position="144"/>
        <end position="228"/>
    </location>
</feature>
<keyword evidence="5" id="KW-0970">Cilium biogenesis/degradation</keyword>
<dbReference type="GO" id="GO:0005813">
    <property type="term" value="C:centrosome"/>
    <property type="evidence" value="ECO:0007669"/>
    <property type="project" value="UniProtKB-SubCell"/>
</dbReference>
<sequence>MSLQQLKQELKQNLEHKGTLSHIRANLRASIFQILSQASPEGTQLPKENQTQAQILLHLLIMDYFKWIGYKFTASVFEQEAGLGASEQEFSRDFLAKEIGMNGTGDALDVAVLYSLMQKIVREKRGSVEVTDSLENLKTAWMRHEKRAEEESVDESREEYSEEQSEVSGNEDTTAYEEYSTDLEVSSTNDASTTNNTTTRLGGDDTTTEGATTDEESDDEAKAFVLKR</sequence>
<dbReference type="GO" id="GO:0034453">
    <property type="term" value="P:microtubule anchoring"/>
    <property type="evidence" value="ECO:0007669"/>
    <property type="project" value="InterPro"/>
</dbReference>
<evidence type="ECO:0000256" key="8">
    <source>
        <dbReference type="SAM" id="MobiDB-lite"/>
    </source>
</evidence>
<evidence type="ECO:0000256" key="5">
    <source>
        <dbReference type="ARBA" id="ARBA00022794"/>
    </source>
</evidence>
<dbReference type="PANTHER" id="PTHR15431:SF4">
    <property type="entry name" value="PROTEIN TONNEAU 1B"/>
    <property type="match status" value="1"/>
</dbReference>